<organism evidence="3 4">
    <name type="scientific">Zeimonas arvi</name>
    <dbReference type="NCBI Taxonomy" id="2498847"/>
    <lineage>
        <taxon>Bacteria</taxon>
        <taxon>Pseudomonadati</taxon>
        <taxon>Pseudomonadota</taxon>
        <taxon>Betaproteobacteria</taxon>
        <taxon>Burkholderiales</taxon>
        <taxon>Burkholderiaceae</taxon>
        <taxon>Zeimonas</taxon>
    </lineage>
</organism>
<dbReference type="Pfam" id="PF02615">
    <property type="entry name" value="Ldh_2"/>
    <property type="match status" value="1"/>
</dbReference>
<dbReference type="PANTHER" id="PTHR11091">
    <property type="entry name" value="OXIDOREDUCTASE-RELATED"/>
    <property type="match status" value="1"/>
</dbReference>
<dbReference type="InterPro" id="IPR043143">
    <property type="entry name" value="Mal/L-sulf/L-lact_DH-like_NADP"/>
</dbReference>
<dbReference type="RefSeq" id="WP_147704192.1">
    <property type="nucleotide sequence ID" value="NZ_VDUY01000003.1"/>
</dbReference>
<accession>A0A5C8NYY3</accession>
<comment type="caution">
    <text evidence="3">The sequence shown here is derived from an EMBL/GenBank/DDBJ whole genome shotgun (WGS) entry which is preliminary data.</text>
</comment>
<name>A0A5C8NYY3_9BURK</name>
<keyword evidence="2" id="KW-0560">Oxidoreductase</keyword>
<protein>
    <submittedName>
        <fullName evidence="3">Malate/lactate/ureidoglycolate dehydrogenase</fullName>
    </submittedName>
</protein>
<dbReference type="Proteomes" id="UP000321548">
    <property type="component" value="Unassembled WGS sequence"/>
</dbReference>
<evidence type="ECO:0000256" key="1">
    <source>
        <dbReference type="ARBA" id="ARBA00006056"/>
    </source>
</evidence>
<reference evidence="3 4" key="1">
    <citation type="submission" date="2019-06" db="EMBL/GenBank/DDBJ databases">
        <title>Quisquiliibacterium sp. nov., isolated from a maize field.</title>
        <authorList>
            <person name="Lin S.-Y."/>
            <person name="Tsai C.-F."/>
            <person name="Young C.-C."/>
        </authorList>
    </citation>
    <scope>NUCLEOTIDE SEQUENCE [LARGE SCALE GENOMIC DNA]</scope>
    <source>
        <strain evidence="3 4">CC-CFT501</strain>
    </source>
</reference>
<proteinExistence type="inferred from homology"/>
<dbReference type="PANTHER" id="PTHR11091:SF0">
    <property type="entry name" value="MALATE DEHYDROGENASE"/>
    <property type="match status" value="1"/>
</dbReference>
<dbReference type="GO" id="GO:0016491">
    <property type="term" value="F:oxidoreductase activity"/>
    <property type="evidence" value="ECO:0007669"/>
    <property type="project" value="UniProtKB-KW"/>
</dbReference>
<evidence type="ECO:0000256" key="2">
    <source>
        <dbReference type="ARBA" id="ARBA00023002"/>
    </source>
</evidence>
<sequence length="360" mass="37374">MAEYITIESQALTRAIAAIVSAGGSSGGEAQQVAESLVGANLTGHDSHGVGMIPRYVESLLEGGLLVDRQPSVKMDSGVLLALDGERGYGQTIGKAAMAMGIARARQHGACIMTLANAHHLGRIGQWAEQATAEGLVSLHFVNVMTRPSVAPFGGSDARFGTNPCCIGVPLDGQPPMILDFATSAVAQGKMRVAHNKGEKVPPGRLIDDKGQPTDDPRYVVIPPWGALLPFGEHKGSGLAVVCELLGGALTGGGTWHTPHDGSRRVYNGMLTILIDPSRAGGGGESFTSESLAFVESLRQSPPSPGVDKVRIAGEPERETRAKRLAEGIPVDGTTWEEILVAGEKVGVARASTARAAGLA</sequence>
<evidence type="ECO:0000313" key="4">
    <source>
        <dbReference type="Proteomes" id="UP000321548"/>
    </source>
</evidence>
<dbReference type="EMBL" id="VDUY01000003">
    <property type="protein sequence ID" value="TXL66281.1"/>
    <property type="molecule type" value="Genomic_DNA"/>
</dbReference>
<gene>
    <name evidence="3" type="ORF">FHP08_09435</name>
</gene>
<evidence type="ECO:0000313" key="3">
    <source>
        <dbReference type="EMBL" id="TXL66281.1"/>
    </source>
</evidence>
<dbReference type="InterPro" id="IPR043144">
    <property type="entry name" value="Mal/L-sulf/L-lact_DH-like_ah"/>
</dbReference>
<dbReference type="OrthoDB" id="924592at2"/>
<comment type="similarity">
    <text evidence="1">Belongs to the LDH2/MDH2 oxidoreductase family.</text>
</comment>
<dbReference type="SUPFAM" id="SSF89733">
    <property type="entry name" value="L-sulfolactate dehydrogenase-like"/>
    <property type="match status" value="1"/>
</dbReference>
<dbReference type="InterPro" id="IPR003767">
    <property type="entry name" value="Malate/L-lactate_DH-like"/>
</dbReference>
<dbReference type="Gene3D" id="1.10.1530.10">
    <property type="match status" value="1"/>
</dbReference>
<dbReference type="AlphaFoldDB" id="A0A5C8NYY3"/>
<keyword evidence="4" id="KW-1185">Reference proteome</keyword>
<dbReference type="NCBIfam" id="NF007504">
    <property type="entry name" value="PRK10098.1"/>
    <property type="match status" value="1"/>
</dbReference>
<dbReference type="InterPro" id="IPR036111">
    <property type="entry name" value="Mal/L-sulfo/L-lacto_DH-like_sf"/>
</dbReference>
<dbReference type="Gene3D" id="3.30.1370.60">
    <property type="entry name" value="Hypothetical oxidoreductase yiak, domain 2"/>
    <property type="match status" value="1"/>
</dbReference>